<dbReference type="GO" id="GO:0003723">
    <property type="term" value="F:RNA binding"/>
    <property type="evidence" value="ECO:0007669"/>
    <property type="project" value="InterPro"/>
</dbReference>
<dbReference type="Gene3D" id="3.90.730.10">
    <property type="entry name" value="Ribonuclease T2-like"/>
    <property type="match status" value="1"/>
</dbReference>
<dbReference type="PANTHER" id="PTHR11240">
    <property type="entry name" value="RIBONUCLEASE T2"/>
    <property type="match status" value="1"/>
</dbReference>
<dbReference type="InterPro" id="IPR036430">
    <property type="entry name" value="RNase_T2-like_sf"/>
</dbReference>
<keyword evidence="3" id="KW-0732">Signal</keyword>
<dbReference type="EMBL" id="VHSH01000001">
    <property type="protein sequence ID" value="TQV83155.1"/>
    <property type="molecule type" value="Genomic_DNA"/>
</dbReference>
<evidence type="ECO:0000256" key="1">
    <source>
        <dbReference type="ARBA" id="ARBA00007469"/>
    </source>
</evidence>
<evidence type="ECO:0000313" key="5">
    <source>
        <dbReference type="Proteomes" id="UP000315252"/>
    </source>
</evidence>
<keyword evidence="5" id="KW-1185">Reference proteome</keyword>
<dbReference type="Proteomes" id="UP000315252">
    <property type="component" value="Unassembled WGS sequence"/>
</dbReference>
<dbReference type="InterPro" id="IPR033130">
    <property type="entry name" value="RNase_T2_His_AS_2"/>
</dbReference>
<dbReference type="PROSITE" id="PS00531">
    <property type="entry name" value="RNASE_T2_2"/>
    <property type="match status" value="1"/>
</dbReference>
<organism evidence="4 5">
    <name type="scientific">Denitrobaculum tricleocarpae</name>
    <dbReference type="NCBI Taxonomy" id="2591009"/>
    <lineage>
        <taxon>Bacteria</taxon>
        <taxon>Pseudomonadati</taxon>
        <taxon>Pseudomonadota</taxon>
        <taxon>Alphaproteobacteria</taxon>
        <taxon>Rhodospirillales</taxon>
        <taxon>Rhodospirillaceae</taxon>
        <taxon>Denitrobaculum</taxon>
    </lineage>
</organism>
<dbReference type="SUPFAM" id="SSF55895">
    <property type="entry name" value="Ribonuclease Rh-like"/>
    <property type="match status" value="1"/>
</dbReference>
<protein>
    <submittedName>
        <fullName evidence="4">Ribonuclease</fullName>
    </submittedName>
</protein>
<dbReference type="InterPro" id="IPR018188">
    <property type="entry name" value="RNase_T2_His_AS_1"/>
</dbReference>
<dbReference type="OrthoDB" id="4720638at2"/>
<reference evidence="4 5" key="1">
    <citation type="submission" date="2019-06" db="EMBL/GenBank/DDBJ databases">
        <title>Whole genome sequence for Rhodospirillaceae sp. R148.</title>
        <authorList>
            <person name="Wang G."/>
        </authorList>
    </citation>
    <scope>NUCLEOTIDE SEQUENCE [LARGE SCALE GENOMIC DNA]</scope>
    <source>
        <strain evidence="4 5">R148</strain>
    </source>
</reference>
<feature type="chain" id="PRO_5021719907" evidence="3">
    <location>
        <begin position="24"/>
        <end position="327"/>
    </location>
</feature>
<dbReference type="GO" id="GO:0033897">
    <property type="term" value="F:ribonuclease T2 activity"/>
    <property type="evidence" value="ECO:0007669"/>
    <property type="project" value="InterPro"/>
</dbReference>
<dbReference type="InterPro" id="IPR001568">
    <property type="entry name" value="RNase_T2-like"/>
</dbReference>
<proteinExistence type="inferred from homology"/>
<sequence>MKRITLLASLTAALATFNDCAWASVKLEGWLIAKEACIASKSLRGSSGQELEPGRAYVLRGQNRADNPSHYQVRLGESGNSDRWVRIDCGVHVVRAGPGEPSNEDEIAAPATPLLLAVSWQPAFCEARPRQRECKSQHNDRFDASHFALHGLWPQPRENVYCDVSARMKRDDKDRRWDWLPLLDLEASTRNELKKVMPGTASFLHRHEWVKHGTCYSSDPETYYRDSLRMMAQLNSSEVQKLFVANVGQNVSAKAIRAAFETAFGPGSGTRVQVTCRDDGDRRLITELKIYLGGPLAEPISFADALQAGERTAPGCSGGIVDPVGQQ</sequence>
<evidence type="ECO:0000256" key="3">
    <source>
        <dbReference type="SAM" id="SignalP"/>
    </source>
</evidence>
<dbReference type="PANTHER" id="PTHR11240:SF22">
    <property type="entry name" value="RIBONUCLEASE T2"/>
    <property type="match status" value="1"/>
</dbReference>
<gene>
    <name evidence="4" type="ORF">FKG95_00700</name>
</gene>
<dbReference type="RefSeq" id="WP_142894139.1">
    <property type="nucleotide sequence ID" value="NZ_ML660052.1"/>
</dbReference>
<comment type="caution">
    <text evidence="4">The sequence shown here is derived from an EMBL/GenBank/DDBJ whole genome shotgun (WGS) entry which is preliminary data.</text>
</comment>
<feature type="signal peptide" evidence="3">
    <location>
        <begin position="1"/>
        <end position="23"/>
    </location>
</feature>
<accession>A0A545U114</accession>
<comment type="similarity">
    <text evidence="1 2">Belongs to the RNase T2 family.</text>
</comment>
<dbReference type="AlphaFoldDB" id="A0A545U114"/>
<evidence type="ECO:0000313" key="4">
    <source>
        <dbReference type="EMBL" id="TQV83155.1"/>
    </source>
</evidence>
<name>A0A545U114_9PROT</name>
<dbReference type="PROSITE" id="PS00530">
    <property type="entry name" value="RNASE_T2_1"/>
    <property type="match status" value="1"/>
</dbReference>
<dbReference type="GO" id="GO:0006401">
    <property type="term" value="P:RNA catabolic process"/>
    <property type="evidence" value="ECO:0007669"/>
    <property type="project" value="UniProtKB-ARBA"/>
</dbReference>
<evidence type="ECO:0000256" key="2">
    <source>
        <dbReference type="RuleBase" id="RU004328"/>
    </source>
</evidence>
<dbReference type="Pfam" id="PF00445">
    <property type="entry name" value="Ribonuclease_T2"/>
    <property type="match status" value="1"/>
</dbReference>